<sequence length="288" mass="27970">MRARPLAGTAAGVLALAALAAGAGPATAADPAQLSVLHGVPGLTVDVWVNGERTLDDFAPGALAGPLELPAGTYTVAITAADAADASSPAIGPVDLALEAGRNYTAAAHLDASGNPTATLFTNDTSAAAAGQGRLTVRHIAAAPGVDVLAGGTAVVTDLTNPEEAVLDLPAGTVSASVVATGTTEPALLGPADVPVTEGTNTIVYAWGSATASPATLALATQTVTGLHSAPSGVDAGQVGLVSEPGTSPWLLAVGALALLGVVGLAVARRRDAVPATARATARPDEDR</sequence>
<dbReference type="InterPro" id="IPR025510">
    <property type="entry name" value="DUF4397"/>
</dbReference>
<dbReference type="Pfam" id="PF14344">
    <property type="entry name" value="DUF4397"/>
    <property type="match status" value="1"/>
</dbReference>
<keyword evidence="4" id="KW-0449">Lipoprotein</keyword>
<keyword evidence="1" id="KW-0472">Membrane</keyword>
<evidence type="ECO:0000256" key="1">
    <source>
        <dbReference type="SAM" id="Phobius"/>
    </source>
</evidence>
<evidence type="ECO:0000313" key="4">
    <source>
        <dbReference type="EMBL" id="GCE77836.1"/>
    </source>
</evidence>
<comment type="caution">
    <text evidence="4">The sequence shown here is derived from an EMBL/GenBank/DDBJ whole genome shotgun (WGS) entry which is preliminary data.</text>
</comment>
<keyword evidence="1" id="KW-1133">Transmembrane helix</keyword>
<name>A0A402DUT3_9CELL</name>
<feature type="transmembrane region" description="Helical" evidence="1">
    <location>
        <begin position="250"/>
        <end position="268"/>
    </location>
</feature>
<dbReference type="OrthoDB" id="5800709at2"/>
<keyword evidence="5" id="KW-1185">Reference proteome</keyword>
<proteinExistence type="predicted"/>
<dbReference type="AlphaFoldDB" id="A0A402DUT3"/>
<evidence type="ECO:0000256" key="2">
    <source>
        <dbReference type="SAM" id="SignalP"/>
    </source>
</evidence>
<dbReference type="RefSeq" id="WP_130782462.1">
    <property type="nucleotide sequence ID" value="NZ_BIMR01000265.1"/>
</dbReference>
<keyword evidence="2" id="KW-0732">Signal</keyword>
<dbReference type="Proteomes" id="UP000289954">
    <property type="component" value="Unassembled WGS sequence"/>
</dbReference>
<protein>
    <submittedName>
        <fullName evidence="4">Lipoprotein</fullName>
    </submittedName>
</protein>
<feature type="chain" id="PRO_5019518458" evidence="2">
    <location>
        <begin position="29"/>
        <end position="288"/>
    </location>
</feature>
<gene>
    <name evidence="4" type="ORF">CBZ_28920</name>
</gene>
<reference evidence="4 5" key="1">
    <citation type="submission" date="2019-01" db="EMBL/GenBank/DDBJ databases">
        <title>Draft genome sequence of Cellulomonas takizawaensis strain TKZ-21.</title>
        <authorList>
            <person name="Yamamura H."/>
            <person name="Hayashi T."/>
            <person name="Hamada M."/>
            <person name="Serisawa Y."/>
            <person name="Matsuyama K."/>
            <person name="Nakagawa Y."/>
            <person name="Otoguro M."/>
            <person name="Yanagida F."/>
            <person name="Hayakawa M."/>
        </authorList>
    </citation>
    <scope>NUCLEOTIDE SEQUENCE [LARGE SCALE GENOMIC DNA]</scope>
    <source>
        <strain evidence="4 5">NBRC12680</strain>
    </source>
</reference>
<accession>A0A402DUT3</accession>
<feature type="domain" description="DUF4397" evidence="3">
    <location>
        <begin position="32"/>
        <end position="148"/>
    </location>
</feature>
<dbReference type="EMBL" id="BIMR01000265">
    <property type="protein sequence ID" value="GCE77836.1"/>
    <property type="molecule type" value="Genomic_DNA"/>
</dbReference>
<keyword evidence="1" id="KW-0812">Transmembrane</keyword>
<evidence type="ECO:0000259" key="3">
    <source>
        <dbReference type="Pfam" id="PF14344"/>
    </source>
</evidence>
<organism evidence="4 5">
    <name type="scientific">Cellulomonas biazotea</name>
    <dbReference type="NCBI Taxonomy" id="1709"/>
    <lineage>
        <taxon>Bacteria</taxon>
        <taxon>Bacillati</taxon>
        <taxon>Actinomycetota</taxon>
        <taxon>Actinomycetes</taxon>
        <taxon>Micrococcales</taxon>
        <taxon>Cellulomonadaceae</taxon>
        <taxon>Cellulomonas</taxon>
    </lineage>
</organism>
<feature type="signal peptide" evidence="2">
    <location>
        <begin position="1"/>
        <end position="28"/>
    </location>
</feature>
<evidence type="ECO:0000313" key="5">
    <source>
        <dbReference type="Proteomes" id="UP000289954"/>
    </source>
</evidence>